<name>A0A432JJT5_9GAMM</name>
<feature type="region of interest" description="Disordered" evidence="1">
    <location>
        <begin position="61"/>
        <end position="103"/>
    </location>
</feature>
<comment type="caution">
    <text evidence="2">The sequence shown here is derived from an EMBL/GenBank/DDBJ whole genome shotgun (WGS) entry which is preliminary data.</text>
</comment>
<evidence type="ECO:0000256" key="1">
    <source>
        <dbReference type="SAM" id="MobiDB-lite"/>
    </source>
</evidence>
<reference evidence="2" key="1">
    <citation type="submission" date="2018-12" db="EMBL/GenBank/DDBJ databases">
        <authorList>
            <person name="Jadhav K."/>
            <person name="Kushwaha B."/>
            <person name="Jadhav I."/>
        </authorList>
    </citation>
    <scope>NUCLEOTIDE SEQUENCE [LARGE SCALE GENOMIC DNA]</scope>
    <source>
        <strain evidence="2">SBS 10</strain>
    </source>
</reference>
<evidence type="ECO:0000313" key="2">
    <source>
        <dbReference type="EMBL" id="RUA22505.1"/>
    </source>
</evidence>
<sequence>MAADQFRLYAIHDLDEALTFAAHGPAVGRSRWRRPLPGRSLNGRVMELSAFHAAVKHRIRVESDDGGEHPPPGRTTIMMAERPGNGQGTSHPPERRSGERPTASDLARVLALLDASWQPWWLWRRPWTWLRRQAGWWHST</sequence>
<dbReference type="AlphaFoldDB" id="A0A432JJT5"/>
<organism evidence="2">
    <name type="scientific">Billgrantia gudaonensis</name>
    <dbReference type="NCBI Taxonomy" id="376427"/>
    <lineage>
        <taxon>Bacteria</taxon>
        <taxon>Pseudomonadati</taxon>
        <taxon>Pseudomonadota</taxon>
        <taxon>Gammaproteobacteria</taxon>
        <taxon>Oceanospirillales</taxon>
        <taxon>Halomonadaceae</taxon>
        <taxon>Billgrantia</taxon>
    </lineage>
</organism>
<protein>
    <submittedName>
        <fullName evidence="2">Uncharacterized protein</fullName>
    </submittedName>
</protein>
<accession>A0A432JJT5</accession>
<dbReference type="EMBL" id="RXHI01000015">
    <property type="protein sequence ID" value="RUA22505.1"/>
    <property type="molecule type" value="Genomic_DNA"/>
</dbReference>
<proteinExistence type="predicted"/>
<gene>
    <name evidence="2" type="ORF">DSL92_05450</name>
</gene>